<reference evidence="1 2" key="1">
    <citation type="journal article" date="2017" name="Front. Microbiol.">
        <title>Phaeobacter piscinae sp. nov., a species of the Roseobacter group and potential aquaculture probiont.</title>
        <authorList>
            <person name="Sonnenschein E.C."/>
            <person name="Phippen C.B.W."/>
            <person name="Nielsen K.F."/>
            <person name="Mateiu R.V."/>
            <person name="Melchiorsen J."/>
            <person name="Gram L."/>
            <person name="Overmann J."/>
            <person name="Freese H.M."/>
        </authorList>
    </citation>
    <scope>NUCLEOTIDE SEQUENCE [LARGE SCALE GENOMIC DNA]</scope>
    <source>
        <strain evidence="1 2">P63</strain>
    </source>
</reference>
<dbReference type="Proteomes" id="UP000217545">
    <property type="component" value="Chromosome"/>
</dbReference>
<evidence type="ECO:0000313" key="1">
    <source>
        <dbReference type="EMBL" id="ATF06331.1"/>
    </source>
</evidence>
<dbReference type="AlphaFoldDB" id="A0AAC9Z989"/>
<proteinExistence type="predicted"/>
<dbReference type="GO" id="GO:0003676">
    <property type="term" value="F:nucleic acid binding"/>
    <property type="evidence" value="ECO:0007669"/>
    <property type="project" value="InterPro"/>
</dbReference>
<evidence type="ECO:0000313" key="2">
    <source>
        <dbReference type="Proteomes" id="UP000217545"/>
    </source>
</evidence>
<name>A0AAC9Z989_9RHOB</name>
<dbReference type="Gene3D" id="3.40.1350.10">
    <property type="match status" value="1"/>
</dbReference>
<dbReference type="RefSeq" id="WP_024097675.1">
    <property type="nucleotide sequence ID" value="NZ_CP010588.1"/>
</dbReference>
<dbReference type="GeneID" id="31846656"/>
<dbReference type="EMBL" id="CP010784">
    <property type="protein sequence ID" value="ATF06331.1"/>
    <property type="molecule type" value="Genomic_DNA"/>
</dbReference>
<dbReference type="InterPro" id="IPR011856">
    <property type="entry name" value="tRNA_endonuc-like_dom_sf"/>
</dbReference>
<protein>
    <submittedName>
        <fullName evidence="1">VRR-NUC domain protein</fullName>
    </submittedName>
</protein>
<accession>A0AAC9Z989</accession>
<gene>
    <name evidence="1" type="ORF">PhaeoP63_02265</name>
</gene>
<sequence length="102" mass="10747">MARRYAAKVDANQGEVVAALRAAGATVTPTHAAGDGFPDLAVGFRGQSFLIEVKDGSKPPSARKLTPDQQKWHATWRGQKAVASTVAEALAVIGVEYRGEIS</sequence>
<organism evidence="1 2">
    <name type="scientific">Phaeobacter gallaeciensis</name>
    <dbReference type="NCBI Taxonomy" id="60890"/>
    <lineage>
        <taxon>Bacteria</taxon>
        <taxon>Pseudomonadati</taxon>
        <taxon>Pseudomonadota</taxon>
        <taxon>Alphaproteobacteria</taxon>
        <taxon>Rhodobacterales</taxon>
        <taxon>Roseobacteraceae</taxon>
        <taxon>Phaeobacter</taxon>
    </lineage>
</organism>